<dbReference type="AlphaFoldDB" id="A0A9P7RWQ9"/>
<comment type="caution">
    <text evidence="4">The sequence shown here is derived from an EMBL/GenBank/DDBJ whole genome shotgun (WGS) entry which is preliminary data.</text>
</comment>
<reference evidence="4" key="1">
    <citation type="journal article" date="2021" name="Genome Biol. Evol.">
        <title>The assembled and annotated genome of the fairy-ring fungus Marasmius oreades.</title>
        <authorList>
            <person name="Hiltunen M."/>
            <person name="Ament-Velasquez S.L."/>
            <person name="Johannesson H."/>
        </authorList>
    </citation>
    <scope>NUCLEOTIDE SEQUENCE</scope>
    <source>
        <strain evidence="4">03SP1</strain>
    </source>
</reference>
<dbReference type="SUPFAM" id="SSF52799">
    <property type="entry name" value="(Phosphotyrosine protein) phosphatases II"/>
    <property type="match status" value="1"/>
</dbReference>
<dbReference type="InterPro" id="IPR050561">
    <property type="entry name" value="PTP"/>
</dbReference>
<accession>A0A9P7RWQ9</accession>
<evidence type="ECO:0000313" key="5">
    <source>
        <dbReference type="Proteomes" id="UP001049176"/>
    </source>
</evidence>
<evidence type="ECO:0000313" key="4">
    <source>
        <dbReference type="EMBL" id="KAG7090832.1"/>
    </source>
</evidence>
<gene>
    <name evidence="4" type="ORF">E1B28_009914</name>
</gene>
<evidence type="ECO:0000259" key="3">
    <source>
        <dbReference type="PROSITE" id="PS50056"/>
    </source>
</evidence>
<feature type="compositionally biased region" description="Polar residues" evidence="2">
    <location>
        <begin position="343"/>
        <end position="354"/>
    </location>
</feature>
<protein>
    <recommendedName>
        <fullName evidence="3">Tyrosine specific protein phosphatases domain-containing protein</fullName>
    </recommendedName>
</protein>
<name>A0A9P7RWQ9_9AGAR</name>
<dbReference type="EMBL" id="CM032186">
    <property type="protein sequence ID" value="KAG7090832.1"/>
    <property type="molecule type" value="Genomic_DNA"/>
</dbReference>
<dbReference type="KEGG" id="more:E1B28_009914"/>
<dbReference type="Proteomes" id="UP001049176">
    <property type="component" value="Chromosome 6"/>
</dbReference>
<keyword evidence="5" id="KW-1185">Reference proteome</keyword>
<dbReference type="GeneID" id="66078990"/>
<dbReference type="PROSITE" id="PS50056">
    <property type="entry name" value="TYR_PHOSPHATASE_2"/>
    <property type="match status" value="1"/>
</dbReference>
<dbReference type="OrthoDB" id="266663at2759"/>
<feature type="domain" description="Tyrosine specific protein phosphatases" evidence="3">
    <location>
        <begin position="454"/>
        <end position="524"/>
    </location>
</feature>
<evidence type="ECO:0000256" key="1">
    <source>
        <dbReference type="ARBA" id="ARBA00022801"/>
    </source>
</evidence>
<dbReference type="Gene3D" id="3.90.190.10">
    <property type="entry name" value="Protein tyrosine phosphatase superfamily"/>
    <property type="match status" value="1"/>
</dbReference>
<dbReference type="PANTHER" id="PTHR23339">
    <property type="entry name" value="TYROSINE SPECIFIC PROTEIN PHOSPHATASE AND DUAL SPECIFICITY PROTEIN PHOSPHATASE"/>
    <property type="match status" value="1"/>
</dbReference>
<dbReference type="InterPro" id="IPR057023">
    <property type="entry name" value="PTP-SAK"/>
</dbReference>
<dbReference type="Pfam" id="PF22784">
    <property type="entry name" value="PTP-SAK"/>
    <property type="match status" value="1"/>
</dbReference>
<dbReference type="InterPro" id="IPR000387">
    <property type="entry name" value="Tyr_Pase_dom"/>
</dbReference>
<feature type="region of interest" description="Disordered" evidence="2">
    <location>
        <begin position="334"/>
        <end position="354"/>
    </location>
</feature>
<keyword evidence="1" id="KW-0378">Hydrolase</keyword>
<dbReference type="RefSeq" id="XP_043007302.1">
    <property type="nucleotide sequence ID" value="XM_043154844.1"/>
</dbReference>
<sequence length="549" mass="60644">MSTALVIHAPARNELVPQLHGFPTHLNTVYMGEREEEISRLASQHHFSEYSRSKFGSQGAPIRYIPLSIQAPEVFRELRSRQVRSSTTKTWWHHELPQPTSPVTPVLLGPTGLAPDAKSESDELSRKLFAAMDEQLTSPHSQAQAAFGQSRHNVKTSVSHPIKLSFIIPSELLALVSSHLLLTPSAHSFTVKQPTIFELPSPFTLDRLTNLQYPMFRPDSQVRCPPTMAGPHPHHSETTFACHLQTRSHVSEALQAAMNSRFQSGTTTSPHQKVAGVPSHENGTLKTFHTTTPSVALSVSVTQVNNTNDPFGALSTPPIDTRLYPPPTPFRGSYFGSEDEHIQSSPSTPLPSKTVQSRTLGNLILSSCPGKKVRLDGPVRGRSVVHRDLEYDLRRMKDMGIGCIVCCLDDSELEFLGAPWPEYERITRMIGLDVLRLPTPEGLPPTLSPDALDTELTPLINRYTLQGVSILVHCRGGVGRAGVVACCWTIKLGLCGWLDPNATGNPAESVRFVEKVVSVLRRRRGAKAVETYEQAKFLVDYVEYLRSSE</sequence>
<dbReference type="GO" id="GO:0016791">
    <property type="term" value="F:phosphatase activity"/>
    <property type="evidence" value="ECO:0007669"/>
    <property type="project" value="UniProtKB-ARBA"/>
</dbReference>
<proteinExistence type="predicted"/>
<dbReference type="InterPro" id="IPR029021">
    <property type="entry name" value="Prot-tyrosine_phosphatase-like"/>
</dbReference>
<evidence type="ECO:0000256" key="2">
    <source>
        <dbReference type="SAM" id="MobiDB-lite"/>
    </source>
</evidence>
<organism evidence="4 5">
    <name type="scientific">Marasmius oreades</name>
    <name type="common">fairy-ring Marasmius</name>
    <dbReference type="NCBI Taxonomy" id="181124"/>
    <lineage>
        <taxon>Eukaryota</taxon>
        <taxon>Fungi</taxon>
        <taxon>Dikarya</taxon>
        <taxon>Basidiomycota</taxon>
        <taxon>Agaricomycotina</taxon>
        <taxon>Agaricomycetes</taxon>
        <taxon>Agaricomycetidae</taxon>
        <taxon>Agaricales</taxon>
        <taxon>Marasmiineae</taxon>
        <taxon>Marasmiaceae</taxon>
        <taxon>Marasmius</taxon>
    </lineage>
</organism>